<reference evidence="2 3" key="1">
    <citation type="submission" date="2024-11" db="EMBL/GenBank/DDBJ databases">
        <title>A near-complete genome assembly of Cinchona calisaya.</title>
        <authorList>
            <person name="Lian D.C."/>
            <person name="Zhao X.W."/>
            <person name="Wei L."/>
        </authorList>
    </citation>
    <scope>NUCLEOTIDE SEQUENCE [LARGE SCALE GENOMIC DNA]</scope>
    <source>
        <tissue evidence="2">Nenye</tissue>
    </source>
</reference>
<evidence type="ECO:0000256" key="1">
    <source>
        <dbReference type="SAM" id="MobiDB-lite"/>
    </source>
</evidence>
<proteinExistence type="predicted"/>
<feature type="region of interest" description="Disordered" evidence="1">
    <location>
        <begin position="118"/>
        <end position="168"/>
    </location>
</feature>
<keyword evidence="3" id="KW-1185">Reference proteome</keyword>
<accession>A0ABD3A8C8</accession>
<dbReference type="EMBL" id="JBJUIK010000005">
    <property type="protein sequence ID" value="KAL3527438.1"/>
    <property type="molecule type" value="Genomic_DNA"/>
</dbReference>
<protein>
    <submittedName>
        <fullName evidence="2">Uncharacterized protein</fullName>
    </submittedName>
</protein>
<dbReference type="AlphaFoldDB" id="A0ABD3A8C8"/>
<feature type="compositionally biased region" description="Polar residues" evidence="1">
    <location>
        <begin position="154"/>
        <end position="168"/>
    </location>
</feature>
<name>A0ABD3A8C8_9GENT</name>
<dbReference type="Proteomes" id="UP001630127">
    <property type="component" value="Unassembled WGS sequence"/>
</dbReference>
<evidence type="ECO:0000313" key="2">
    <source>
        <dbReference type="EMBL" id="KAL3527438.1"/>
    </source>
</evidence>
<gene>
    <name evidence="2" type="ORF">ACH5RR_012094</name>
</gene>
<evidence type="ECO:0000313" key="3">
    <source>
        <dbReference type="Proteomes" id="UP001630127"/>
    </source>
</evidence>
<sequence length="168" mass="18328">MAKKKVSRSELFHKSHKFGEPNEEINVHYLLENLKGERIPDGSRAAHPKALTGCSYSVVVVAAAAWVALASPVSHSVTTPLSQLSTFQKLNETNKTRIKWGWVYSPLGLYSDQLQSDPELPMSSAALSSPPPSSKMPKPSPMRIFPNELPSPGPDSTSQTPKTPYKSS</sequence>
<comment type="caution">
    <text evidence="2">The sequence shown here is derived from an EMBL/GenBank/DDBJ whole genome shotgun (WGS) entry which is preliminary data.</text>
</comment>
<organism evidence="2 3">
    <name type="scientific">Cinchona calisaya</name>
    <dbReference type="NCBI Taxonomy" id="153742"/>
    <lineage>
        <taxon>Eukaryota</taxon>
        <taxon>Viridiplantae</taxon>
        <taxon>Streptophyta</taxon>
        <taxon>Embryophyta</taxon>
        <taxon>Tracheophyta</taxon>
        <taxon>Spermatophyta</taxon>
        <taxon>Magnoliopsida</taxon>
        <taxon>eudicotyledons</taxon>
        <taxon>Gunneridae</taxon>
        <taxon>Pentapetalae</taxon>
        <taxon>asterids</taxon>
        <taxon>lamiids</taxon>
        <taxon>Gentianales</taxon>
        <taxon>Rubiaceae</taxon>
        <taxon>Cinchonoideae</taxon>
        <taxon>Cinchoneae</taxon>
        <taxon>Cinchona</taxon>
    </lineage>
</organism>
<feature type="compositionally biased region" description="Pro residues" evidence="1">
    <location>
        <begin position="129"/>
        <end position="140"/>
    </location>
</feature>